<dbReference type="AlphaFoldDB" id="A0A975GPH8"/>
<evidence type="ECO:0000256" key="1">
    <source>
        <dbReference type="SAM" id="Phobius"/>
    </source>
</evidence>
<dbReference type="Proteomes" id="UP000663722">
    <property type="component" value="Chromosome"/>
</dbReference>
<evidence type="ECO:0000313" key="5">
    <source>
        <dbReference type="Proteomes" id="UP000663722"/>
    </source>
</evidence>
<dbReference type="InterPro" id="IPR032806">
    <property type="entry name" value="YbfD_N"/>
</dbReference>
<protein>
    <submittedName>
        <fullName evidence="4">Transposase family protein, IS4-like</fullName>
    </submittedName>
</protein>
<keyword evidence="1" id="KW-1133">Transmembrane helix</keyword>
<dbReference type="Pfam" id="PF01609">
    <property type="entry name" value="DDE_Tnp_1"/>
    <property type="match status" value="1"/>
</dbReference>
<name>A0A975GPH8_9BACT</name>
<dbReference type="Pfam" id="PF13808">
    <property type="entry name" value="DDE_Tnp_1_assoc"/>
    <property type="match status" value="1"/>
</dbReference>
<dbReference type="InterPro" id="IPR051698">
    <property type="entry name" value="Transposase_11-like"/>
</dbReference>
<sequence length="396" mass="44271">MCVPICKIMKNESPAGDPSRIFSFLTVLSSVITDPRDNRGKRHSLIFVIIVVALAVMAGRSKVSSIQRYIENKIGWLREITGMSDAKPVSRAHLPRLLSLINWQELSETTEIFFGVRIQCDTNGEWVAVDGKTLRGTADPDSGQSERIFAGVTHTTRTILGQTAMSGPGDDEITTARQFLKETGLEKGKVTADALHCNPETTSQINSAGGTYVTQVKDNQPKLRQRCETLAEEGESLGIQASTDEGHGRIEIRFAEFFDMENVPVAERWNDSGIRTLIVATRMTCNISGNGCTEEISYYITNEKIGKSQDELQYEFLTAIRGHWGVESDNWIRDVTFQEDKVRAKDKNQAQVMGILRTLAMKIFRAVGISNFQAAIEKFTDCTDKFENMLRRINFI</sequence>
<dbReference type="InterPro" id="IPR047647">
    <property type="entry name" value="ISAs1_transpos"/>
</dbReference>
<evidence type="ECO:0000313" key="4">
    <source>
        <dbReference type="EMBL" id="QTA88815.1"/>
    </source>
</evidence>
<keyword evidence="1" id="KW-0812">Transmembrane</keyword>
<dbReference type="PANTHER" id="PTHR30298">
    <property type="entry name" value="H REPEAT-ASSOCIATED PREDICTED TRANSPOSASE"/>
    <property type="match status" value="1"/>
</dbReference>
<dbReference type="GO" id="GO:0004803">
    <property type="term" value="F:transposase activity"/>
    <property type="evidence" value="ECO:0007669"/>
    <property type="project" value="InterPro"/>
</dbReference>
<dbReference type="KEGG" id="dmm:dnm_048620"/>
<keyword evidence="1" id="KW-0472">Membrane</keyword>
<proteinExistence type="predicted"/>
<feature type="domain" description="H repeat-associated protein N-terminal" evidence="3">
    <location>
        <begin position="31"/>
        <end position="108"/>
    </location>
</feature>
<gene>
    <name evidence="4" type="ORF">dnm_048620</name>
</gene>
<dbReference type="RefSeq" id="WP_207683401.1">
    <property type="nucleotide sequence ID" value="NZ_CP061800.1"/>
</dbReference>
<dbReference type="GO" id="GO:0003677">
    <property type="term" value="F:DNA binding"/>
    <property type="evidence" value="ECO:0007669"/>
    <property type="project" value="InterPro"/>
</dbReference>
<evidence type="ECO:0000259" key="3">
    <source>
        <dbReference type="Pfam" id="PF13808"/>
    </source>
</evidence>
<organism evidence="4 5">
    <name type="scientific">Desulfonema magnum</name>
    <dbReference type="NCBI Taxonomy" id="45655"/>
    <lineage>
        <taxon>Bacteria</taxon>
        <taxon>Pseudomonadati</taxon>
        <taxon>Thermodesulfobacteriota</taxon>
        <taxon>Desulfobacteria</taxon>
        <taxon>Desulfobacterales</taxon>
        <taxon>Desulfococcaceae</taxon>
        <taxon>Desulfonema</taxon>
    </lineage>
</organism>
<dbReference type="EMBL" id="CP061800">
    <property type="protein sequence ID" value="QTA88815.1"/>
    <property type="molecule type" value="Genomic_DNA"/>
</dbReference>
<accession>A0A975GPH8</accession>
<evidence type="ECO:0000259" key="2">
    <source>
        <dbReference type="Pfam" id="PF01609"/>
    </source>
</evidence>
<feature type="domain" description="Transposase IS4-like" evidence="2">
    <location>
        <begin position="127"/>
        <end position="360"/>
    </location>
</feature>
<dbReference type="InterPro" id="IPR002559">
    <property type="entry name" value="Transposase_11"/>
</dbReference>
<dbReference type="PANTHER" id="PTHR30298:SF0">
    <property type="entry name" value="PROTEIN YBFL-RELATED"/>
    <property type="match status" value="1"/>
</dbReference>
<reference evidence="4" key="1">
    <citation type="journal article" date="2021" name="Microb. Physiol.">
        <title>Proteogenomic Insights into the Physiology of Marine, Sulfate-Reducing, Filamentous Desulfonema limicola and Desulfonema magnum.</title>
        <authorList>
            <person name="Schnaars V."/>
            <person name="Wohlbrand L."/>
            <person name="Scheve S."/>
            <person name="Hinrichs C."/>
            <person name="Reinhardt R."/>
            <person name="Rabus R."/>
        </authorList>
    </citation>
    <scope>NUCLEOTIDE SEQUENCE</scope>
    <source>
        <strain evidence="4">4be13</strain>
    </source>
</reference>
<feature type="transmembrane region" description="Helical" evidence="1">
    <location>
        <begin position="45"/>
        <end position="63"/>
    </location>
</feature>
<dbReference type="NCBIfam" id="NF033564">
    <property type="entry name" value="transpos_ISAs1"/>
    <property type="match status" value="1"/>
</dbReference>
<keyword evidence="5" id="KW-1185">Reference proteome</keyword>
<dbReference type="GO" id="GO:0006313">
    <property type="term" value="P:DNA transposition"/>
    <property type="evidence" value="ECO:0007669"/>
    <property type="project" value="InterPro"/>
</dbReference>